<dbReference type="RefSeq" id="WP_169684951.1">
    <property type="nucleotide sequence ID" value="NZ_JABBNU010000014.1"/>
</dbReference>
<dbReference type="SUPFAM" id="SSF141072">
    <property type="entry name" value="CalX-like"/>
    <property type="match status" value="1"/>
</dbReference>
<dbReference type="Proteomes" id="UP000559010">
    <property type="component" value="Unassembled WGS sequence"/>
</dbReference>
<dbReference type="PROSITE" id="PS51257">
    <property type="entry name" value="PROKAR_LIPOPROTEIN"/>
    <property type="match status" value="1"/>
</dbReference>
<evidence type="ECO:0000313" key="1">
    <source>
        <dbReference type="EMBL" id="NMM50587.1"/>
    </source>
</evidence>
<dbReference type="AlphaFoldDB" id="A0A848J1Y0"/>
<organism evidence="1 2">
    <name type="scientific">Marinigracilibium pacificum</name>
    <dbReference type="NCBI Taxonomy" id="2729599"/>
    <lineage>
        <taxon>Bacteria</taxon>
        <taxon>Pseudomonadati</taxon>
        <taxon>Bacteroidota</taxon>
        <taxon>Cytophagia</taxon>
        <taxon>Cytophagales</taxon>
        <taxon>Flammeovirgaceae</taxon>
        <taxon>Marinigracilibium</taxon>
    </lineage>
</organism>
<evidence type="ECO:0008006" key="3">
    <source>
        <dbReference type="Google" id="ProtNLM"/>
    </source>
</evidence>
<dbReference type="Gene3D" id="2.60.120.200">
    <property type="match status" value="1"/>
</dbReference>
<gene>
    <name evidence="1" type="ORF">HH304_19410</name>
</gene>
<proteinExistence type="predicted"/>
<evidence type="ECO:0000313" key="2">
    <source>
        <dbReference type="Proteomes" id="UP000559010"/>
    </source>
</evidence>
<sequence>MSRLSISKILLSLTIILGFTSCDDDQPFDLTTKIGFSTLSFEINEGEKKEIELYVNDQKDITGNVSIEVIPLNNSLEYGVDYVTIPAAVNNIVTINYSKENNSFEFVSLDNSVEENNKTFIFNILSEGTDFELGQVGVISSQIQIKDNDQATGAISKFYDFNDQTEKYGIPAEFSEVIVDGFKTDRGWGLRDFGVDGSWAVNASGFGGDAGEENAWLINNPIQLSGQTSANIKFDVFSNFSGPGRIKVLYSTDYSSGAPGTASWTEITDYDNQAPAVGSKVWTSINLNIEGISASKFVVAFQFIEAKSDGSSSWVIDNLSIELN</sequence>
<name>A0A848J1Y0_9BACT</name>
<dbReference type="InterPro" id="IPR038081">
    <property type="entry name" value="CalX-like_sf"/>
</dbReference>
<dbReference type="NCBIfam" id="NF038128">
    <property type="entry name" value="choice_anch_J"/>
    <property type="match status" value="1"/>
</dbReference>
<accession>A0A848J1Y0</accession>
<protein>
    <recommendedName>
        <fullName evidence="3">DUF5017 domain-containing protein</fullName>
    </recommendedName>
</protein>
<comment type="caution">
    <text evidence="1">The sequence shown here is derived from an EMBL/GenBank/DDBJ whole genome shotgun (WGS) entry which is preliminary data.</text>
</comment>
<reference evidence="1 2" key="1">
    <citation type="submission" date="2020-04" db="EMBL/GenBank/DDBJ databases">
        <title>Flammeovirgaceae bacterium KN852 isolated from deep sea.</title>
        <authorList>
            <person name="Zhang D.-C."/>
        </authorList>
    </citation>
    <scope>NUCLEOTIDE SEQUENCE [LARGE SCALE GENOMIC DNA]</scope>
    <source>
        <strain evidence="1 2">KN852</strain>
    </source>
</reference>
<dbReference type="Gene3D" id="2.60.40.2030">
    <property type="match status" value="1"/>
</dbReference>
<dbReference type="EMBL" id="JABBNU010000014">
    <property type="protein sequence ID" value="NMM50587.1"/>
    <property type="molecule type" value="Genomic_DNA"/>
</dbReference>
<keyword evidence="2" id="KW-1185">Reference proteome</keyword>